<keyword evidence="4" id="KW-0862">Zinc</keyword>
<dbReference type="InterPro" id="IPR031595">
    <property type="entry name" value="PRORP_C"/>
</dbReference>
<organism evidence="6 7">
    <name type="scientific">Trifolium medium</name>
    <dbReference type="NCBI Taxonomy" id="97028"/>
    <lineage>
        <taxon>Eukaryota</taxon>
        <taxon>Viridiplantae</taxon>
        <taxon>Streptophyta</taxon>
        <taxon>Embryophyta</taxon>
        <taxon>Tracheophyta</taxon>
        <taxon>Spermatophyta</taxon>
        <taxon>Magnoliopsida</taxon>
        <taxon>eudicotyledons</taxon>
        <taxon>Gunneridae</taxon>
        <taxon>Pentapetalae</taxon>
        <taxon>rosids</taxon>
        <taxon>fabids</taxon>
        <taxon>Fabales</taxon>
        <taxon>Fabaceae</taxon>
        <taxon>Papilionoideae</taxon>
        <taxon>50 kb inversion clade</taxon>
        <taxon>NPAAA clade</taxon>
        <taxon>Hologalegina</taxon>
        <taxon>IRL clade</taxon>
        <taxon>Trifolieae</taxon>
        <taxon>Trifolium</taxon>
    </lineage>
</organism>
<dbReference type="Gene3D" id="3.40.50.11980">
    <property type="match status" value="1"/>
</dbReference>
<comment type="similarity">
    <text evidence="1">Belongs to the PPR family. P subfamily.</text>
</comment>
<dbReference type="GO" id="GO:0046872">
    <property type="term" value="F:metal ion binding"/>
    <property type="evidence" value="ECO:0007669"/>
    <property type="project" value="UniProtKB-KW"/>
</dbReference>
<dbReference type="GO" id="GO:0004526">
    <property type="term" value="F:ribonuclease P activity"/>
    <property type="evidence" value="ECO:0007669"/>
    <property type="project" value="TreeGrafter"/>
</dbReference>
<proteinExistence type="inferred from homology"/>
<dbReference type="EMBL" id="LXQA010000562">
    <property type="protein sequence ID" value="MCH79988.1"/>
    <property type="molecule type" value="Genomic_DNA"/>
</dbReference>
<evidence type="ECO:0000256" key="2">
    <source>
        <dbReference type="ARBA" id="ARBA00022723"/>
    </source>
</evidence>
<evidence type="ECO:0000313" key="7">
    <source>
        <dbReference type="Proteomes" id="UP000265520"/>
    </source>
</evidence>
<reference evidence="6 7" key="1">
    <citation type="journal article" date="2018" name="Front. Plant Sci.">
        <title>Red Clover (Trifolium pratense) and Zigzag Clover (T. medium) - A Picture of Genomic Similarities and Differences.</title>
        <authorList>
            <person name="Dluhosova J."/>
            <person name="Istvanek J."/>
            <person name="Nedelnik J."/>
            <person name="Repkova J."/>
        </authorList>
    </citation>
    <scope>NUCLEOTIDE SEQUENCE [LARGE SCALE GENOMIC DNA]</scope>
    <source>
        <strain evidence="7">cv. 10/8</strain>
        <tissue evidence="6">Leaf</tissue>
    </source>
</reference>
<dbReference type="Pfam" id="PF16953">
    <property type="entry name" value="PRORP"/>
    <property type="match status" value="1"/>
</dbReference>
<comment type="caution">
    <text evidence="6">The sequence shown here is derived from an EMBL/GenBank/DDBJ whole genome shotgun (WGS) entry which is preliminary data.</text>
</comment>
<accession>A0A392LZ40</accession>
<keyword evidence="7" id="KW-1185">Reference proteome</keyword>
<gene>
    <name evidence="6" type="ORF">A2U01_0000750</name>
</gene>
<keyword evidence="3" id="KW-0378">Hydrolase</keyword>
<evidence type="ECO:0000259" key="5">
    <source>
        <dbReference type="Pfam" id="PF16953"/>
    </source>
</evidence>
<dbReference type="PANTHER" id="PTHR13547:SF7">
    <property type="entry name" value="RIBONUCLEASE P"/>
    <property type="match status" value="1"/>
</dbReference>
<evidence type="ECO:0000256" key="3">
    <source>
        <dbReference type="ARBA" id="ARBA00022801"/>
    </source>
</evidence>
<protein>
    <submittedName>
        <fullName evidence="6">Pentatricopeptide repeat-containing protein</fullName>
    </submittedName>
</protein>
<dbReference type="Proteomes" id="UP000265520">
    <property type="component" value="Unassembled WGS sequence"/>
</dbReference>
<evidence type="ECO:0000313" key="6">
    <source>
        <dbReference type="EMBL" id="MCH79988.1"/>
    </source>
</evidence>
<evidence type="ECO:0000256" key="1">
    <source>
        <dbReference type="ARBA" id="ARBA00007626"/>
    </source>
</evidence>
<dbReference type="GO" id="GO:0001682">
    <property type="term" value="P:tRNA 5'-leader removal"/>
    <property type="evidence" value="ECO:0007669"/>
    <property type="project" value="TreeGrafter"/>
</dbReference>
<keyword evidence="2" id="KW-0479">Metal-binding</keyword>
<dbReference type="AlphaFoldDB" id="A0A392LZ40"/>
<dbReference type="PANTHER" id="PTHR13547">
    <property type="match status" value="1"/>
</dbReference>
<name>A0A392LZ40_9FABA</name>
<feature type="domain" description="PRORP" evidence="5">
    <location>
        <begin position="16"/>
        <end position="96"/>
    </location>
</feature>
<evidence type="ECO:0000256" key="4">
    <source>
        <dbReference type="ARBA" id="ARBA00022833"/>
    </source>
</evidence>
<sequence>MLCVVEKFMNMHDVDKKWLDCYGPFEAVIDAANINAVVNKICHKLPSKMFPLIVLHHRRIKGDKRDGPINKALVDRWNYSNALYVTPTGSYDDWYASVSLMPVLSFTCRLLVLSLSRSDKAGKLLAELNVSKELSFLEHPLQSRMRIGKLLERLKGI</sequence>